<proteinExistence type="inferred from homology"/>
<dbReference type="Pfam" id="PF00046">
    <property type="entry name" value="Homeodomain"/>
    <property type="match status" value="1"/>
</dbReference>
<evidence type="ECO:0000313" key="11">
    <source>
        <dbReference type="Proteomes" id="UP001218218"/>
    </source>
</evidence>
<feature type="compositionally biased region" description="Polar residues" evidence="8">
    <location>
        <begin position="437"/>
        <end position="476"/>
    </location>
</feature>
<feature type="DNA-binding region" description="Homeobox" evidence="6">
    <location>
        <begin position="147"/>
        <end position="206"/>
    </location>
</feature>
<dbReference type="InterPro" id="IPR001356">
    <property type="entry name" value="HD"/>
</dbReference>
<evidence type="ECO:0000256" key="2">
    <source>
        <dbReference type="ARBA" id="ARBA00010896"/>
    </source>
</evidence>
<evidence type="ECO:0000259" key="9">
    <source>
        <dbReference type="PROSITE" id="PS50071"/>
    </source>
</evidence>
<feature type="domain" description="Homeobox" evidence="9">
    <location>
        <begin position="145"/>
        <end position="205"/>
    </location>
</feature>
<dbReference type="SUPFAM" id="SSF46689">
    <property type="entry name" value="Homeodomain-like"/>
    <property type="match status" value="1"/>
</dbReference>
<evidence type="ECO:0000256" key="3">
    <source>
        <dbReference type="ARBA" id="ARBA00023125"/>
    </source>
</evidence>
<organism evidence="10 11">
    <name type="scientific">Mycena albidolilacea</name>
    <dbReference type="NCBI Taxonomy" id="1033008"/>
    <lineage>
        <taxon>Eukaryota</taxon>
        <taxon>Fungi</taxon>
        <taxon>Dikarya</taxon>
        <taxon>Basidiomycota</taxon>
        <taxon>Agaricomycotina</taxon>
        <taxon>Agaricomycetes</taxon>
        <taxon>Agaricomycetidae</taxon>
        <taxon>Agaricales</taxon>
        <taxon>Marasmiineae</taxon>
        <taxon>Mycenaceae</taxon>
        <taxon>Mycena</taxon>
    </lineage>
</organism>
<keyword evidence="11" id="KW-1185">Reference proteome</keyword>
<sequence length="564" mass="62029">MSPIEMSILRQIFNTANSIKDSCPPPCTVSSDVSPAIIDLPHAPSIQSKLLRFGLDPLLAKTISTKYDLRCQELRLRAQTTLHRTCVELARVPRDQDLMPLRQSLESAVSIHSTRYLQSLGDMEQRAMAFASKLPSQKPRRTSKCTEKRPLPAFNRDFIPFLEQYFEENAYPSSADRAAMAQKSMMEPRQIEVWFQNHRKRAKEEGRPVRRRSATDPAPLDLCLKLMEEKMEPYLIPAALRQEIDSEVSEPGSDDEDDDDDEFYNEQPEIIDLTDVLNPPAPPHAYPVMFKNSFSFASAIRQTQEFSFPAPTWTRKAAVMPPRRADITMDELLTSFSAFHVYDTRTVLSPPFRIATTVIPPTAPLPSLVRGAKFTPHPVLATTSLNTVSASSARAHPFRSPSPSAQPATLVPAPASVTPRRKKIAGPPRRTPKSSKRASPSNANSTHRGASPASSDTSMLRSMSPPSRTPSLEFSIGSPSPQFSFKSLSRTPSLESSSFSSRSSSCSSSGPATPSGSPAALPLPLDFSLAFDDFAGFAASPVEEAPRYGKQQQQFGFAGYAAQG</sequence>
<dbReference type="EMBL" id="JARIHO010000005">
    <property type="protein sequence ID" value="KAJ7361550.1"/>
    <property type="molecule type" value="Genomic_DNA"/>
</dbReference>
<feature type="region of interest" description="Disordered" evidence="8">
    <location>
        <begin position="494"/>
        <end position="521"/>
    </location>
</feature>
<evidence type="ECO:0000256" key="5">
    <source>
        <dbReference type="ARBA" id="ARBA00023242"/>
    </source>
</evidence>
<name>A0AAD7AKX3_9AGAR</name>
<keyword evidence="4 6" id="KW-0371">Homeobox</keyword>
<protein>
    <recommendedName>
        <fullName evidence="9">Homeobox domain-containing protein</fullName>
    </recommendedName>
</protein>
<keyword evidence="3 6" id="KW-0238">DNA-binding</keyword>
<evidence type="ECO:0000256" key="7">
    <source>
        <dbReference type="RuleBase" id="RU000682"/>
    </source>
</evidence>
<dbReference type="CDD" id="cd00086">
    <property type="entry name" value="homeodomain"/>
    <property type="match status" value="1"/>
</dbReference>
<feature type="region of interest" description="Disordered" evidence="8">
    <location>
        <begin position="391"/>
        <end position="476"/>
    </location>
</feature>
<dbReference type="InterPro" id="IPR017970">
    <property type="entry name" value="Homeobox_CS"/>
</dbReference>
<dbReference type="GO" id="GO:0000981">
    <property type="term" value="F:DNA-binding transcription factor activity, RNA polymerase II-specific"/>
    <property type="evidence" value="ECO:0007669"/>
    <property type="project" value="InterPro"/>
</dbReference>
<evidence type="ECO:0000256" key="8">
    <source>
        <dbReference type="SAM" id="MobiDB-lite"/>
    </source>
</evidence>
<gene>
    <name evidence="10" type="ORF">DFH08DRAFT_931621</name>
</gene>
<dbReference type="SMART" id="SM00389">
    <property type="entry name" value="HOX"/>
    <property type="match status" value="1"/>
</dbReference>
<evidence type="ECO:0000256" key="6">
    <source>
        <dbReference type="PROSITE-ProRule" id="PRU00108"/>
    </source>
</evidence>
<dbReference type="InterPro" id="IPR009057">
    <property type="entry name" value="Homeodomain-like_sf"/>
</dbReference>
<dbReference type="GO" id="GO:0005634">
    <property type="term" value="C:nucleus"/>
    <property type="evidence" value="ECO:0007669"/>
    <property type="project" value="UniProtKB-SubCell"/>
</dbReference>
<dbReference type="PANTHER" id="PTHR24341:SF6">
    <property type="entry name" value="HOMEOBOX PROTEIN INVECTED"/>
    <property type="match status" value="1"/>
</dbReference>
<dbReference type="PROSITE" id="PS00027">
    <property type="entry name" value="HOMEOBOX_1"/>
    <property type="match status" value="1"/>
</dbReference>
<dbReference type="Gene3D" id="1.10.10.60">
    <property type="entry name" value="Homeodomain-like"/>
    <property type="match status" value="1"/>
</dbReference>
<comment type="subcellular location">
    <subcellularLocation>
        <location evidence="1 6 7">Nucleus</location>
    </subcellularLocation>
</comment>
<dbReference type="Proteomes" id="UP001218218">
    <property type="component" value="Unassembled WGS sequence"/>
</dbReference>
<dbReference type="PROSITE" id="PS50071">
    <property type="entry name" value="HOMEOBOX_2"/>
    <property type="match status" value="1"/>
</dbReference>
<keyword evidence="5 6" id="KW-0539">Nucleus</keyword>
<evidence type="ECO:0000256" key="4">
    <source>
        <dbReference type="ARBA" id="ARBA00023155"/>
    </source>
</evidence>
<evidence type="ECO:0000313" key="10">
    <source>
        <dbReference type="EMBL" id="KAJ7361550.1"/>
    </source>
</evidence>
<dbReference type="PANTHER" id="PTHR24341">
    <property type="entry name" value="HOMEOBOX PROTEIN ENGRAILED"/>
    <property type="match status" value="1"/>
</dbReference>
<accession>A0AAD7AKX3</accession>
<evidence type="ECO:0000256" key="1">
    <source>
        <dbReference type="ARBA" id="ARBA00004123"/>
    </source>
</evidence>
<dbReference type="GO" id="GO:0003677">
    <property type="term" value="F:DNA binding"/>
    <property type="evidence" value="ECO:0007669"/>
    <property type="project" value="UniProtKB-UniRule"/>
</dbReference>
<comment type="similarity">
    <text evidence="2">Belongs to the engrailed homeobox family.</text>
</comment>
<feature type="compositionally biased region" description="Basic residues" evidence="8">
    <location>
        <begin position="419"/>
        <end position="436"/>
    </location>
</feature>
<comment type="caution">
    <text evidence="10">The sequence shown here is derived from an EMBL/GenBank/DDBJ whole genome shotgun (WGS) entry which is preliminary data.</text>
</comment>
<reference evidence="10" key="1">
    <citation type="submission" date="2023-03" db="EMBL/GenBank/DDBJ databases">
        <title>Massive genome expansion in bonnet fungi (Mycena s.s.) driven by repeated elements and novel gene families across ecological guilds.</title>
        <authorList>
            <consortium name="Lawrence Berkeley National Laboratory"/>
            <person name="Harder C.B."/>
            <person name="Miyauchi S."/>
            <person name="Viragh M."/>
            <person name="Kuo A."/>
            <person name="Thoen E."/>
            <person name="Andreopoulos B."/>
            <person name="Lu D."/>
            <person name="Skrede I."/>
            <person name="Drula E."/>
            <person name="Henrissat B."/>
            <person name="Morin E."/>
            <person name="Kohler A."/>
            <person name="Barry K."/>
            <person name="LaButti K."/>
            <person name="Morin E."/>
            <person name="Salamov A."/>
            <person name="Lipzen A."/>
            <person name="Mereny Z."/>
            <person name="Hegedus B."/>
            <person name="Baldrian P."/>
            <person name="Stursova M."/>
            <person name="Weitz H."/>
            <person name="Taylor A."/>
            <person name="Grigoriev I.V."/>
            <person name="Nagy L.G."/>
            <person name="Martin F."/>
            <person name="Kauserud H."/>
        </authorList>
    </citation>
    <scope>NUCLEOTIDE SEQUENCE</scope>
    <source>
        <strain evidence="10">CBHHK002</strain>
    </source>
</reference>
<dbReference type="InterPro" id="IPR050720">
    <property type="entry name" value="Engrailed_Homeobox_TFs"/>
</dbReference>
<dbReference type="AlphaFoldDB" id="A0AAD7AKX3"/>